<organism evidence="2 3">
    <name type="scientific">Candidatus Uhrbacteria bacterium RIFOXYB2_FULL_45_11</name>
    <dbReference type="NCBI Taxonomy" id="1802421"/>
    <lineage>
        <taxon>Bacteria</taxon>
        <taxon>Candidatus Uhriibacteriota</taxon>
    </lineage>
</organism>
<evidence type="ECO:0000313" key="3">
    <source>
        <dbReference type="Proteomes" id="UP000177331"/>
    </source>
</evidence>
<reference evidence="2 3" key="1">
    <citation type="journal article" date="2016" name="Nat. Commun.">
        <title>Thousands of microbial genomes shed light on interconnected biogeochemical processes in an aquifer system.</title>
        <authorList>
            <person name="Anantharaman K."/>
            <person name="Brown C.T."/>
            <person name="Hug L.A."/>
            <person name="Sharon I."/>
            <person name="Castelle C.J."/>
            <person name="Probst A.J."/>
            <person name="Thomas B.C."/>
            <person name="Singh A."/>
            <person name="Wilkins M.J."/>
            <person name="Karaoz U."/>
            <person name="Brodie E.L."/>
            <person name="Williams K.H."/>
            <person name="Hubbard S.S."/>
            <person name="Banfield J.F."/>
        </authorList>
    </citation>
    <scope>NUCLEOTIDE SEQUENCE [LARGE SCALE GENOMIC DNA]</scope>
</reference>
<accession>A0A1F7W8I8</accession>
<gene>
    <name evidence="2" type="ORF">A2318_01160</name>
</gene>
<dbReference type="PANTHER" id="PTHR34504:SF2">
    <property type="entry name" value="UPF0150 PROTEIN SSL0259"/>
    <property type="match status" value="1"/>
</dbReference>
<dbReference type="Gene3D" id="3.30.160.250">
    <property type="match status" value="1"/>
</dbReference>
<dbReference type="Proteomes" id="UP000177331">
    <property type="component" value="Unassembled WGS sequence"/>
</dbReference>
<protein>
    <recommendedName>
        <fullName evidence="1">HicB-like antitoxin of toxin-antitoxin system domain-containing protein</fullName>
    </recommendedName>
</protein>
<dbReference type="AlphaFoldDB" id="A0A1F7W8I8"/>
<name>A0A1F7W8I8_9BACT</name>
<evidence type="ECO:0000259" key="1">
    <source>
        <dbReference type="Pfam" id="PF15919"/>
    </source>
</evidence>
<proteinExistence type="predicted"/>
<comment type="caution">
    <text evidence="2">The sequence shown here is derived from an EMBL/GenBank/DDBJ whole genome shotgun (WGS) entry which is preliminary data.</text>
</comment>
<dbReference type="InterPro" id="IPR031807">
    <property type="entry name" value="HicB-like"/>
</dbReference>
<sequence>MIQEKYYDFTVIFFPAKEGGFTVSVPALPGCFTEGDFLEEAQKNAKDAIKTYIESLRMDGEEIPAENNEFISRIRINAIPA</sequence>
<dbReference type="EMBL" id="MGFD01000015">
    <property type="protein sequence ID" value="OGL99090.1"/>
    <property type="molecule type" value="Genomic_DNA"/>
</dbReference>
<dbReference type="SUPFAM" id="SSF143100">
    <property type="entry name" value="TTHA1013/TTHA0281-like"/>
    <property type="match status" value="1"/>
</dbReference>
<dbReference type="InterPro" id="IPR051404">
    <property type="entry name" value="TA_system_antitoxin"/>
</dbReference>
<dbReference type="Pfam" id="PF15919">
    <property type="entry name" value="HicB_lk_antitox"/>
    <property type="match status" value="1"/>
</dbReference>
<evidence type="ECO:0000313" key="2">
    <source>
        <dbReference type="EMBL" id="OGL99090.1"/>
    </source>
</evidence>
<dbReference type="PANTHER" id="PTHR34504">
    <property type="entry name" value="ANTITOXIN HICB"/>
    <property type="match status" value="1"/>
</dbReference>
<dbReference type="STRING" id="1802421.A2318_01160"/>
<dbReference type="InterPro" id="IPR035069">
    <property type="entry name" value="TTHA1013/TTHA0281-like"/>
</dbReference>
<feature type="domain" description="HicB-like antitoxin of toxin-antitoxin system" evidence="1">
    <location>
        <begin position="15"/>
        <end position="66"/>
    </location>
</feature>